<dbReference type="Proteomes" id="UP001501237">
    <property type="component" value="Unassembled WGS sequence"/>
</dbReference>
<protein>
    <recommendedName>
        <fullName evidence="13">Poly(ethylene terephthalate) hydrolase</fullName>
        <ecNumber evidence="12">3.1.1.101</ecNumber>
        <ecNumber evidence="4">3.1.1.74</ecNumber>
    </recommendedName>
</protein>
<dbReference type="EMBL" id="BAAAUV010000011">
    <property type="protein sequence ID" value="GAA3220952.1"/>
    <property type="molecule type" value="Genomic_DNA"/>
</dbReference>
<dbReference type="PANTHER" id="PTHR22946">
    <property type="entry name" value="DIENELACTONE HYDROLASE DOMAIN-CONTAINING PROTEIN-RELATED"/>
    <property type="match status" value="1"/>
</dbReference>
<keyword evidence="17" id="KW-1185">Reference proteome</keyword>
<feature type="domain" description="PET hydrolase/cutinase-like" evidence="15">
    <location>
        <begin position="48"/>
        <end position="290"/>
    </location>
</feature>
<evidence type="ECO:0000259" key="15">
    <source>
        <dbReference type="Pfam" id="PF12740"/>
    </source>
</evidence>
<evidence type="ECO:0000256" key="2">
    <source>
        <dbReference type="ARBA" id="ARBA00004613"/>
    </source>
</evidence>
<accession>A0ABP6QD18</accession>
<comment type="catalytic activity">
    <reaction evidence="10">
        <text>a butanoate ester + H2O = an aliphatic alcohol + butanoate + H(+)</text>
        <dbReference type="Rhea" id="RHEA:47348"/>
        <dbReference type="ChEBI" id="CHEBI:2571"/>
        <dbReference type="ChEBI" id="CHEBI:15377"/>
        <dbReference type="ChEBI" id="CHEBI:15378"/>
        <dbReference type="ChEBI" id="CHEBI:17968"/>
        <dbReference type="ChEBI" id="CHEBI:50477"/>
    </reaction>
    <physiologicalReaction direction="left-to-right" evidence="10">
        <dbReference type="Rhea" id="RHEA:47349"/>
    </physiologicalReaction>
</comment>
<comment type="similarity">
    <text evidence="3">Belongs to the AB hydrolase superfamily.</text>
</comment>
<evidence type="ECO:0000256" key="1">
    <source>
        <dbReference type="ARBA" id="ARBA00004418"/>
    </source>
</evidence>
<dbReference type="SUPFAM" id="SSF53474">
    <property type="entry name" value="alpha/beta-Hydrolases"/>
    <property type="match status" value="1"/>
</dbReference>
<evidence type="ECO:0000256" key="7">
    <source>
        <dbReference type="ARBA" id="ARBA00022764"/>
    </source>
</evidence>
<evidence type="ECO:0000256" key="11">
    <source>
        <dbReference type="ARBA" id="ARBA00033707"/>
    </source>
</evidence>
<evidence type="ECO:0000256" key="10">
    <source>
        <dbReference type="ARBA" id="ARBA00033629"/>
    </source>
</evidence>
<dbReference type="InterPro" id="IPR041127">
    <property type="entry name" value="PET_hydrolase/cutinase-like"/>
</dbReference>
<evidence type="ECO:0000256" key="9">
    <source>
        <dbReference type="ARBA" id="ARBA00023157"/>
    </source>
</evidence>
<keyword evidence="9" id="KW-1015">Disulfide bond</keyword>
<evidence type="ECO:0000256" key="14">
    <source>
        <dbReference type="ARBA" id="ARBA00034045"/>
    </source>
</evidence>
<evidence type="ECO:0000256" key="6">
    <source>
        <dbReference type="ARBA" id="ARBA00022525"/>
    </source>
</evidence>
<evidence type="ECO:0000256" key="3">
    <source>
        <dbReference type="ARBA" id="ARBA00008645"/>
    </source>
</evidence>
<keyword evidence="7" id="KW-0574">Periplasm</keyword>
<gene>
    <name evidence="16" type="ORF">GCM10010468_45860</name>
</gene>
<evidence type="ECO:0000256" key="4">
    <source>
        <dbReference type="ARBA" id="ARBA00013095"/>
    </source>
</evidence>
<proteinExistence type="inferred from homology"/>
<comment type="caution">
    <text evidence="16">The sequence shown here is derived from an EMBL/GenBank/DDBJ whole genome shotgun (WGS) entry which is preliminary data.</text>
</comment>
<keyword evidence="8" id="KW-0378">Hydrolase</keyword>
<reference evidence="17" key="1">
    <citation type="journal article" date="2019" name="Int. J. Syst. Evol. Microbiol.">
        <title>The Global Catalogue of Microorganisms (GCM) 10K type strain sequencing project: providing services to taxonomists for standard genome sequencing and annotation.</title>
        <authorList>
            <consortium name="The Broad Institute Genomics Platform"/>
            <consortium name="The Broad Institute Genome Sequencing Center for Infectious Disease"/>
            <person name="Wu L."/>
            <person name="Ma J."/>
        </authorList>
    </citation>
    <scope>NUCLEOTIDE SEQUENCE [LARGE SCALE GENOMIC DNA]</scope>
    <source>
        <strain evidence="17">JCM 9377</strain>
    </source>
</reference>
<comment type="catalytic activity">
    <reaction evidence="11">
        <text>(ethylene terephthalate)(n) + H2O = (ethylene terephthalate)(n-1) + 4-[(2-hydroxyethoxy)carbonyl]benzoate + H(+)</text>
        <dbReference type="Rhea" id="RHEA:49528"/>
        <dbReference type="Rhea" id="RHEA-COMP:12420"/>
        <dbReference type="Rhea" id="RHEA-COMP:12421"/>
        <dbReference type="ChEBI" id="CHEBI:15377"/>
        <dbReference type="ChEBI" id="CHEBI:15378"/>
        <dbReference type="ChEBI" id="CHEBI:131701"/>
        <dbReference type="ChEBI" id="CHEBI:131704"/>
        <dbReference type="EC" id="3.1.1.101"/>
    </reaction>
    <physiologicalReaction direction="left-to-right" evidence="11">
        <dbReference type="Rhea" id="RHEA:49529"/>
    </physiologicalReaction>
</comment>
<evidence type="ECO:0000256" key="12">
    <source>
        <dbReference type="ARBA" id="ARBA00033764"/>
    </source>
</evidence>
<comment type="subcellular location">
    <subcellularLocation>
        <location evidence="1">Periplasm</location>
    </subcellularLocation>
    <subcellularLocation>
        <location evidence="2">Secreted</location>
    </subcellularLocation>
</comment>
<name>A0ABP6QD18_9ACTN</name>
<evidence type="ECO:0000256" key="5">
    <source>
        <dbReference type="ARBA" id="ARBA00022487"/>
    </source>
</evidence>
<dbReference type="EC" id="3.1.1.101" evidence="12"/>
<dbReference type="InterPro" id="IPR050261">
    <property type="entry name" value="FrsA_esterase"/>
</dbReference>
<evidence type="ECO:0000313" key="17">
    <source>
        <dbReference type="Proteomes" id="UP001501237"/>
    </source>
</evidence>
<evidence type="ECO:0000256" key="8">
    <source>
        <dbReference type="ARBA" id="ARBA00022801"/>
    </source>
</evidence>
<dbReference type="InterPro" id="IPR029058">
    <property type="entry name" value="AB_hydrolase_fold"/>
</dbReference>
<comment type="catalytic activity">
    <reaction evidence="14">
        <text>cutin + H2O = cutin monomers.</text>
        <dbReference type="EC" id="3.1.1.74"/>
    </reaction>
</comment>
<keyword evidence="5" id="KW-0719">Serine esterase</keyword>
<dbReference type="PANTHER" id="PTHR22946:SF9">
    <property type="entry name" value="POLYKETIDE TRANSFERASE AF380"/>
    <property type="match status" value="1"/>
</dbReference>
<dbReference type="Gene3D" id="3.40.50.1820">
    <property type="entry name" value="alpha/beta hydrolase"/>
    <property type="match status" value="1"/>
</dbReference>
<dbReference type="Pfam" id="PF12740">
    <property type="entry name" value="PETase"/>
    <property type="match status" value="1"/>
</dbReference>
<evidence type="ECO:0000313" key="16">
    <source>
        <dbReference type="EMBL" id="GAA3220952.1"/>
    </source>
</evidence>
<keyword evidence="6" id="KW-0964">Secreted</keyword>
<dbReference type="EC" id="3.1.1.74" evidence="4"/>
<evidence type="ECO:0000256" key="13">
    <source>
        <dbReference type="ARBA" id="ARBA00033780"/>
    </source>
</evidence>
<organism evidence="16 17">
    <name type="scientific">Actinocorallia longicatena</name>
    <dbReference type="NCBI Taxonomy" id="111803"/>
    <lineage>
        <taxon>Bacteria</taxon>
        <taxon>Bacillati</taxon>
        <taxon>Actinomycetota</taxon>
        <taxon>Actinomycetes</taxon>
        <taxon>Streptosporangiales</taxon>
        <taxon>Thermomonosporaceae</taxon>
        <taxon>Actinocorallia</taxon>
    </lineage>
</organism>
<sequence length="292" mass="31153">MANGISARGRLRLAAVTVTVLLGSVISTPAGALDDGGLLTFRALTGSTAAGPYRVGKFRVKGEKGSGFNSGTVYFPVPSAEERFGAVIISPGFLEKEEAMSSYGPLIATHGFVVMTFETQSVLDGPDLRAGQMLAALDYLTLRSAARREIDTSRLAVMGFSMGGGAALRAAERRPSLRASIAIAPWHPQRTWESNRSATLIVSGEKDLVAPADTMAGVFYDSMVGVRDRAHLEVRGAAHGDLRSPAPQVTRYTIAWLKRFVEGDRSVEDFLCASPETPTGPVLRYQVTCPFA</sequence>